<dbReference type="InterPro" id="IPR000119">
    <property type="entry name" value="Hist_DNA-bd"/>
</dbReference>
<dbReference type="InterPro" id="IPR010992">
    <property type="entry name" value="IHF-like_DNA-bd_dom_sf"/>
</dbReference>
<dbReference type="SUPFAM" id="SSF47729">
    <property type="entry name" value="IHF-like DNA-binding proteins"/>
    <property type="match status" value="1"/>
</dbReference>
<dbReference type="EMBL" id="MJMG01000005">
    <property type="protein sequence ID" value="OEY86776.1"/>
    <property type="molecule type" value="Genomic_DNA"/>
</dbReference>
<proteinExistence type="inferred from homology"/>
<dbReference type="GO" id="GO:0030527">
    <property type="term" value="F:structural constituent of chromatin"/>
    <property type="evidence" value="ECO:0007669"/>
    <property type="project" value="InterPro"/>
</dbReference>
<comment type="caution">
    <text evidence="4">The sequence shown here is derived from an EMBL/GenBank/DDBJ whole genome shotgun (WGS) entry which is preliminary data.</text>
</comment>
<evidence type="ECO:0000256" key="2">
    <source>
        <dbReference type="ARBA" id="ARBA00023125"/>
    </source>
</evidence>
<evidence type="ECO:0000256" key="1">
    <source>
        <dbReference type="ARBA" id="ARBA00010529"/>
    </source>
</evidence>
<sequence>MATKSDITARVLEKHSVLDKKIVALVINIFFEILSDALKEHNRIEFRRFGSFSVRSYNVMKINDKLVKNRYFKIYFRSSRNLISEVNSCKQ</sequence>
<dbReference type="OrthoDB" id="9804203at2"/>
<dbReference type="GO" id="GO:0003677">
    <property type="term" value="F:DNA binding"/>
    <property type="evidence" value="ECO:0007669"/>
    <property type="project" value="UniProtKB-KW"/>
</dbReference>
<dbReference type="Gene3D" id="4.10.520.10">
    <property type="entry name" value="IHF-like DNA-binding proteins"/>
    <property type="match status" value="1"/>
</dbReference>
<evidence type="ECO:0000313" key="5">
    <source>
        <dbReference type="Proteomes" id="UP000175679"/>
    </source>
</evidence>
<dbReference type="SMART" id="SM00411">
    <property type="entry name" value="BHL"/>
    <property type="match status" value="1"/>
</dbReference>
<organism evidence="4 5">
    <name type="scientific">Wolbachia pipientis</name>
    <dbReference type="NCBI Taxonomy" id="955"/>
    <lineage>
        <taxon>Bacteria</taxon>
        <taxon>Pseudomonadati</taxon>
        <taxon>Pseudomonadota</taxon>
        <taxon>Alphaproteobacteria</taxon>
        <taxon>Rickettsiales</taxon>
        <taxon>Anaplasmataceae</taxon>
        <taxon>Wolbachieae</taxon>
        <taxon>Wolbachia</taxon>
    </lineage>
</organism>
<comment type="similarity">
    <text evidence="1 3">Belongs to the bacterial histone-like protein family.</text>
</comment>
<accession>A0A1E7QK95</accession>
<dbReference type="Pfam" id="PF00216">
    <property type="entry name" value="Bac_DNA_binding"/>
    <property type="match status" value="1"/>
</dbReference>
<evidence type="ECO:0000313" key="4">
    <source>
        <dbReference type="EMBL" id="OEY86776.1"/>
    </source>
</evidence>
<protein>
    <submittedName>
        <fullName evidence="4">Integration host factor subunit beta</fullName>
    </submittedName>
</protein>
<dbReference type="AlphaFoldDB" id="A0A1E7QK95"/>
<keyword evidence="5" id="KW-1185">Reference proteome</keyword>
<name>A0A1E7QK95_WOLPI</name>
<keyword evidence="2" id="KW-0238">DNA-binding</keyword>
<evidence type="ECO:0000256" key="3">
    <source>
        <dbReference type="RuleBase" id="RU003939"/>
    </source>
</evidence>
<gene>
    <name evidence="4" type="ORF">BIY23_01945</name>
</gene>
<reference evidence="4 5" key="1">
    <citation type="submission" date="2016-09" db="EMBL/GenBank/DDBJ databases">
        <title>Genomic evidence for plant-parasitic nematodes as the earliest Wolbachia hosts.</title>
        <authorList>
            <person name="Brown A.M."/>
            <person name="Wasala S.K."/>
            <person name="Howe D.K."/>
            <person name="Peetz A.B."/>
            <person name="Zasada I.A."/>
            <person name="Denver D.R."/>
        </authorList>
    </citation>
    <scope>NUCLEOTIDE SEQUENCE [LARGE SCALE GENOMIC DNA]</scope>
    <source>
        <strain evidence="5">wPpe</strain>
    </source>
</reference>
<dbReference type="RefSeq" id="WP_070064946.1">
    <property type="nucleotide sequence ID" value="NZ_MJMG01000005.1"/>
</dbReference>
<dbReference type="Proteomes" id="UP000175679">
    <property type="component" value="Unassembled WGS sequence"/>
</dbReference>